<dbReference type="PANTHER" id="PTHR11051">
    <property type="entry name" value="GLYCOSYL HYDROLASE-RELATED"/>
    <property type="match status" value="1"/>
</dbReference>
<dbReference type="GO" id="GO:0005975">
    <property type="term" value="P:carbohydrate metabolic process"/>
    <property type="evidence" value="ECO:0007669"/>
    <property type="project" value="InterPro"/>
</dbReference>
<dbReference type="Gene3D" id="2.70.98.40">
    <property type="entry name" value="Glycoside hydrolase, family 65, N-terminal domain"/>
    <property type="match status" value="1"/>
</dbReference>
<dbReference type="Gene3D" id="2.60.420.10">
    <property type="entry name" value="Maltose phosphorylase, domain 3"/>
    <property type="match status" value="1"/>
</dbReference>
<keyword evidence="11" id="KW-1185">Reference proteome</keyword>
<dbReference type="SUPFAM" id="SSF74650">
    <property type="entry name" value="Galactose mutarotase-like"/>
    <property type="match status" value="1"/>
</dbReference>
<dbReference type="InterPro" id="IPR005194">
    <property type="entry name" value="Glyco_hydro_65_C"/>
</dbReference>
<dbReference type="PANTHER" id="PTHR11051:SF13">
    <property type="entry name" value="GLYCOSYL TRANSFERASE"/>
    <property type="match status" value="1"/>
</dbReference>
<comment type="similarity">
    <text evidence="1">Belongs to the glycosyl hydrolase 65 family.</text>
</comment>
<dbReference type="FunFam" id="1.50.10.10:FF:000029">
    <property type="entry name" value="Family 65 glycosyl hydrolase"/>
    <property type="match status" value="1"/>
</dbReference>
<evidence type="ECO:0000256" key="5">
    <source>
        <dbReference type="PIRSR" id="PIRSR036289-51"/>
    </source>
</evidence>
<dbReference type="Gene3D" id="1.50.10.10">
    <property type="match status" value="1"/>
</dbReference>
<sequence>MTNADGQLAADRPVFTVEPWCVREPELRLDRLAQTESVFALSNGHVGMRGNLDEGEPHGLPGTYLNSFYEQRPLPHAETAYGYPESGQTVINVTNGKVIRLLVDDEPFDVRYGRVHHHERVLDMRAGTLTRHVEWTSPADKTIRVTSVRMVSLTQRAVAAICYEVEPVDGAVRVVAQSELVTNEALPGGGKDPRASAILDCPLVSEEHVANGTKVLLLHRTRRSGLRMAAGMSHDIEGPKSMAIDTESSADVGRLTVATRLEPGQKLRIVKYLSYGWSSRRSRPALHDQVVGALAGARQTGWDGLLTEQREYLDDFWEGADVEVEGDAEIQQAVRFGLFHVLQAGARAERRMIPAKGLTGPGYDGHTFWDTETFVLPVLTYTSPGAAADALAWRHMTLPLAVERATQLGLEGATFPWRTIRGHECSGYWPAGTAAFHINADISDAVVRYVDATEDVQFEREIGLDILVQTARLWRSLGHHDVGGVFRIDGVTGPDEYSAVVDNNVYTNLMARRNLQEAAEMAMRHPDVADRLGVDAEEAASWRDAAAAMLIPYDDRLGVHPQSEGFTNHDRWDFAATKPDHYPLLLNFPYFDLYRKQVVKQADLVLALHLCGDSFTDEQKARDFAYYEGLTVRDSSLSAQTQAVVAAEVGQLELAHDYLGETALMDLHDLNRNTRDGLHIASMAGAWSGLVAGFGGMRAGCGELRFAPRLPGGISRLAFRMTYRGSRVRVNVTGDSALYELLDGPSIKLSHHGEEFTLADDPVELPIEQIPARPAPAQPAGREPLPRRIDPHGRDPRRRG</sequence>
<feature type="binding site" evidence="5">
    <location>
        <begin position="600"/>
        <end position="601"/>
    </location>
    <ligand>
        <name>substrate</name>
    </ligand>
</feature>
<feature type="region of interest" description="Disordered" evidence="6">
    <location>
        <begin position="761"/>
        <end position="800"/>
    </location>
</feature>
<dbReference type="Pfam" id="PF03633">
    <property type="entry name" value="Glyco_hydro_65C"/>
    <property type="match status" value="1"/>
</dbReference>
<dbReference type="RefSeq" id="WP_148760961.1">
    <property type="nucleotide sequence ID" value="NZ_VSRQ01000004.1"/>
</dbReference>
<evidence type="ECO:0000256" key="6">
    <source>
        <dbReference type="SAM" id="MobiDB-lite"/>
    </source>
</evidence>
<reference evidence="10 11" key="1">
    <citation type="submission" date="2019-08" db="EMBL/GenBank/DDBJ databases">
        <title>Actinomadura sp. nov. CYP1-5 isolated from mountain soil.</title>
        <authorList>
            <person name="Songsumanus A."/>
            <person name="Kuncharoen N."/>
            <person name="Kudo T."/>
            <person name="Yuki M."/>
            <person name="Igarashi Y."/>
            <person name="Tanasupawat S."/>
        </authorList>
    </citation>
    <scope>NUCLEOTIDE SEQUENCE [LARGE SCALE GENOMIC DNA]</scope>
    <source>
        <strain evidence="10 11">CYP1-5</strain>
    </source>
</reference>
<feature type="compositionally biased region" description="Basic and acidic residues" evidence="6">
    <location>
        <begin position="784"/>
        <end position="794"/>
    </location>
</feature>
<dbReference type="InterPro" id="IPR005196">
    <property type="entry name" value="Glyco_hydro_65_N"/>
</dbReference>
<dbReference type="GO" id="GO:0030246">
    <property type="term" value="F:carbohydrate binding"/>
    <property type="evidence" value="ECO:0007669"/>
    <property type="project" value="InterPro"/>
</dbReference>
<evidence type="ECO:0000256" key="4">
    <source>
        <dbReference type="PIRSR" id="PIRSR036289-50"/>
    </source>
</evidence>
<evidence type="ECO:0000256" key="2">
    <source>
        <dbReference type="ARBA" id="ARBA00022801"/>
    </source>
</evidence>
<feature type="domain" description="Glycoside hydrolase family 65 N-terminal" evidence="9">
    <location>
        <begin position="24"/>
        <end position="278"/>
    </location>
</feature>
<comment type="caution">
    <text evidence="10">The sequence shown here is derived from an EMBL/GenBank/DDBJ whole genome shotgun (WGS) entry which is preliminary data.</text>
</comment>
<evidence type="ECO:0000313" key="11">
    <source>
        <dbReference type="Proteomes" id="UP000323505"/>
    </source>
</evidence>
<dbReference type="EMBL" id="VSRQ01000004">
    <property type="protein sequence ID" value="TYK47728.1"/>
    <property type="molecule type" value="Genomic_DNA"/>
</dbReference>
<dbReference type="FunFam" id="2.70.98.40:FF:000001">
    <property type="entry name" value="Family 65 glycosyl hydrolase"/>
    <property type="match status" value="1"/>
</dbReference>
<feature type="domain" description="Glycoside hydrolase family 65 central catalytic" evidence="7">
    <location>
        <begin position="335"/>
        <end position="687"/>
    </location>
</feature>
<dbReference type="Pfam" id="PF03632">
    <property type="entry name" value="Glyco_hydro_65m"/>
    <property type="match status" value="1"/>
</dbReference>
<evidence type="ECO:0000313" key="10">
    <source>
        <dbReference type="EMBL" id="TYK47728.1"/>
    </source>
</evidence>
<dbReference type="InterPro" id="IPR011013">
    <property type="entry name" value="Gal_mutarotase_sf_dom"/>
</dbReference>
<dbReference type="InterPro" id="IPR005195">
    <property type="entry name" value="Glyco_hydro_65_M"/>
</dbReference>
<accession>A0A5D3FI98</accession>
<dbReference type="InterPro" id="IPR037018">
    <property type="entry name" value="GH65_N"/>
</dbReference>
<organism evidence="10 11">
    <name type="scientific">Actinomadura decatromicini</name>
    <dbReference type="NCBI Taxonomy" id="2604572"/>
    <lineage>
        <taxon>Bacteria</taxon>
        <taxon>Bacillati</taxon>
        <taxon>Actinomycetota</taxon>
        <taxon>Actinomycetes</taxon>
        <taxon>Streptosporangiales</taxon>
        <taxon>Thermomonosporaceae</taxon>
        <taxon>Actinomadura</taxon>
    </lineage>
</organism>
<evidence type="ECO:0000259" key="8">
    <source>
        <dbReference type="Pfam" id="PF03633"/>
    </source>
</evidence>
<keyword evidence="3" id="KW-0326">Glycosidase</keyword>
<feature type="binding site" evidence="5">
    <location>
        <begin position="369"/>
        <end position="370"/>
    </location>
    <ligand>
        <name>substrate</name>
    </ligand>
</feature>
<dbReference type="SUPFAM" id="SSF48208">
    <property type="entry name" value="Six-hairpin glycosidases"/>
    <property type="match status" value="1"/>
</dbReference>
<dbReference type="InterPro" id="IPR017045">
    <property type="entry name" value="Malt_Pase/Glycosyl_Hdrlase"/>
</dbReference>
<dbReference type="InterPro" id="IPR008928">
    <property type="entry name" value="6-hairpin_glycosidase_sf"/>
</dbReference>
<proteinExistence type="inferred from homology"/>
<feature type="active site" description="Proton donor" evidence="4">
    <location>
        <position position="496"/>
    </location>
</feature>
<evidence type="ECO:0000259" key="9">
    <source>
        <dbReference type="Pfam" id="PF03636"/>
    </source>
</evidence>
<protein>
    <submittedName>
        <fullName evidence="10">Glycoside hydrolase family 65 protein</fullName>
    </submittedName>
</protein>
<dbReference type="Proteomes" id="UP000323505">
    <property type="component" value="Unassembled WGS sequence"/>
</dbReference>
<gene>
    <name evidence="10" type="ORF">FXF68_18625</name>
</gene>
<evidence type="ECO:0000256" key="3">
    <source>
        <dbReference type="ARBA" id="ARBA00023295"/>
    </source>
</evidence>
<dbReference type="GO" id="GO:0016757">
    <property type="term" value="F:glycosyltransferase activity"/>
    <property type="evidence" value="ECO:0007669"/>
    <property type="project" value="UniProtKB-ARBA"/>
</dbReference>
<name>A0A5D3FI98_9ACTN</name>
<evidence type="ECO:0000256" key="1">
    <source>
        <dbReference type="ARBA" id="ARBA00006768"/>
    </source>
</evidence>
<evidence type="ECO:0000259" key="7">
    <source>
        <dbReference type="Pfam" id="PF03632"/>
    </source>
</evidence>
<dbReference type="AlphaFoldDB" id="A0A5D3FI98"/>
<dbReference type="GO" id="GO:0004553">
    <property type="term" value="F:hydrolase activity, hydrolyzing O-glycosyl compounds"/>
    <property type="evidence" value="ECO:0007669"/>
    <property type="project" value="TreeGrafter"/>
</dbReference>
<feature type="domain" description="Glycoside hydrolase family 65 C-terminal" evidence="8">
    <location>
        <begin position="697"/>
        <end position="758"/>
    </location>
</feature>
<dbReference type="Pfam" id="PF03636">
    <property type="entry name" value="Glyco_hydro_65N"/>
    <property type="match status" value="1"/>
</dbReference>
<keyword evidence="2 10" id="KW-0378">Hydrolase</keyword>
<dbReference type="PIRSF" id="PIRSF036289">
    <property type="entry name" value="Glycosyl_hydrolase_malt_phosph"/>
    <property type="match status" value="1"/>
</dbReference>
<dbReference type="InterPro" id="IPR012341">
    <property type="entry name" value="6hp_glycosidase-like_sf"/>
</dbReference>